<dbReference type="Proteomes" id="UP001142400">
    <property type="component" value="Unassembled WGS sequence"/>
</dbReference>
<organism evidence="2 3">
    <name type="scientific">Streptomyces malaysiensis subsp. samsunensis</name>
    <dbReference type="NCBI Taxonomy" id="459658"/>
    <lineage>
        <taxon>Bacteria</taxon>
        <taxon>Bacillati</taxon>
        <taxon>Actinomycetota</taxon>
        <taxon>Actinomycetes</taxon>
        <taxon>Kitasatosporales</taxon>
        <taxon>Streptomycetaceae</taxon>
        <taxon>Streptomyces</taxon>
        <taxon>Streptomyces violaceusniger group</taxon>
    </lineage>
</organism>
<gene>
    <name evidence="2" type="ORF">NQU54_05365</name>
</gene>
<feature type="compositionally biased region" description="Basic and acidic residues" evidence="1">
    <location>
        <begin position="34"/>
        <end position="47"/>
    </location>
</feature>
<feature type="compositionally biased region" description="Basic and acidic residues" evidence="1">
    <location>
        <begin position="1"/>
        <end position="10"/>
    </location>
</feature>
<feature type="region of interest" description="Disordered" evidence="1">
    <location>
        <begin position="1"/>
        <end position="55"/>
    </location>
</feature>
<keyword evidence="3" id="KW-1185">Reference proteome</keyword>
<evidence type="ECO:0000256" key="1">
    <source>
        <dbReference type="SAM" id="MobiDB-lite"/>
    </source>
</evidence>
<dbReference type="AlphaFoldDB" id="A0A9X2RRM5"/>
<dbReference type="RefSeq" id="WP_257630096.1">
    <property type="nucleotide sequence ID" value="NZ_JANIIC010000004.1"/>
</dbReference>
<sequence>MSDLLMDRAGAEPQGRPAQDGPFPTWDTYGLDETCDHDHAPHTDRHPFRPPPPGR</sequence>
<dbReference type="EMBL" id="JANIIC010000004">
    <property type="protein sequence ID" value="MCQ8828521.1"/>
    <property type="molecule type" value="Genomic_DNA"/>
</dbReference>
<proteinExistence type="predicted"/>
<reference evidence="2" key="1">
    <citation type="submission" date="2022-06" db="EMBL/GenBank/DDBJ databases">
        <title>WGS of actinobacteria.</title>
        <authorList>
            <person name="Thawai C."/>
        </authorList>
    </citation>
    <scope>NUCLEOTIDE SEQUENCE</scope>
    <source>
        <strain evidence="2">DSM 42010</strain>
    </source>
</reference>
<accession>A0A9X2RRM5</accession>
<comment type="caution">
    <text evidence="2">The sequence shown here is derived from an EMBL/GenBank/DDBJ whole genome shotgun (WGS) entry which is preliminary data.</text>
</comment>
<name>A0A9X2RRM5_STRMQ</name>
<evidence type="ECO:0000313" key="2">
    <source>
        <dbReference type="EMBL" id="MCQ8828521.1"/>
    </source>
</evidence>
<protein>
    <submittedName>
        <fullName evidence="2">Uncharacterized protein</fullName>
    </submittedName>
</protein>
<evidence type="ECO:0000313" key="3">
    <source>
        <dbReference type="Proteomes" id="UP001142400"/>
    </source>
</evidence>